<protein>
    <submittedName>
        <fullName evidence="2">Unnamed protein product</fullName>
    </submittedName>
</protein>
<dbReference type="AlphaFoldDB" id="A0A9W6XBV2"/>
<proteinExistence type="predicted"/>
<feature type="compositionally biased region" description="Basic and acidic residues" evidence="1">
    <location>
        <begin position="80"/>
        <end position="92"/>
    </location>
</feature>
<comment type="caution">
    <text evidence="2">The sequence shown here is derived from an EMBL/GenBank/DDBJ whole genome shotgun (WGS) entry which is preliminary data.</text>
</comment>
<dbReference type="Proteomes" id="UP001165121">
    <property type="component" value="Unassembled WGS sequence"/>
</dbReference>
<feature type="region of interest" description="Disordered" evidence="1">
    <location>
        <begin position="58"/>
        <end position="92"/>
    </location>
</feature>
<evidence type="ECO:0000313" key="2">
    <source>
        <dbReference type="EMBL" id="GMF35386.1"/>
    </source>
</evidence>
<organism evidence="2 3">
    <name type="scientific">Phytophthora fragariaefolia</name>
    <dbReference type="NCBI Taxonomy" id="1490495"/>
    <lineage>
        <taxon>Eukaryota</taxon>
        <taxon>Sar</taxon>
        <taxon>Stramenopiles</taxon>
        <taxon>Oomycota</taxon>
        <taxon>Peronosporomycetes</taxon>
        <taxon>Peronosporales</taxon>
        <taxon>Peronosporaceae</taxon>
        <taxon>Phytophthora</taxon>
    </lineage>
</organism>
<dbReference type="OrthoDB" id="2017782at2759"/>
<reference evidence="2" key="1">
    <citation type="submission" date="2023-04" db="EMBL/GenBank/DDBJ databases">
        <title>Phytophthora fragariaefolia NBRC 109709.</title>
        <authorList>
            <person name="Ichikawa N."/>
            <person name="Sato H."/>
            <person name="Tonouchi N."/>
        </authorList>
    </citation>
    <scope>NUCLEOTIDE SEQUENCE</scope>
    <source>
        <strain evidence="2">NBRC 109709</strain>
    </source>
</reference>
<gene>
    <name evidence="2" type="ORF">Pfra01_000935100</name>
</gene>
<dbReference type="EMBL" id="BSXT01000869">
    <property type="protein sequence ID" value="GMF35386.1"/>
    <property type="molecule type" value="Genomic_DNA"/>
</dbReference>
<evidence type="ECO:0000313" key="3">
    <source>
        <dbReference type="Proteomes" id="UP001165121"/>
    </source>
</evidence>
<evidence type="ECO:0000256" key="1">
    <source>
        <dbReference type="SAM" id="MobiDB-lite"/>
    </source>
</evidence>
<sequence length="300" mass="33215">MMSRKLGKAGSMKMIQTLEEEGEDLEEEEHIVSVNQPQGATSADTMTVTVVQPVNNMRPRVQLTRRSSSAVERVSLQPPPEEKKNGGDKSLRPRFLQERSATIVHITPSVIDPSRAPRSKASAFLLGVLAKSKALGTQGLGSLEGKRGVLEPLRGGVTNTVHYVPAQGIERGTPLRLAGRQRNRYGRQLSISSIAATAELADKGAPEDVRKRRVSASQDHMTSILRALQASKQQASQQLDILHSILRYINACDRDDNGKRLVLEEMVDVGFIPELSSILREFRFNTDLQARRSYDLLRMK</sequence>
<accession>A0A9W6XBV2</accession>
<keyword evidence="3" id="KW-1185">Reference proteome</keyword>
<name>A0A9W6XBV2_9STRA</name>